<dbReference type="CDD" id="cd01130">
    <property type="entry name" value="VirB11-like_ATPase"/>
    <property type="match status" value="1"/>
</dbReference>
<dbReference type="NCBIfam" id="TIGR02788">
    <property type="entry name" value="VirB11"/>
    <property type="match status" value="1"/>
</dbReference>
<dbReference type="PANTHER" id="PTHR30486">
    <property type="entry name" value="TWITCHING MOTILITY PROTEIN PILT"/>
    <property type="match status" value="1"/>
</dbReference>
<dbReference type="GO" id="GO:0016887">
    <property type="term" value="F:ATP hydrolysis activity"/>
    <property type="evidence" value="ECO:0007669"/>
    <property type="project" value="InterPro"/>
</dbReference>
<evidence type="ECO:0000259" key="5">
    <source>
        <dbReference type="Pfam" id="PF00437"/>
    </source>
</evidence>
<protein>
    <recommendedName>
        <fullName evidence="3">Type IV secretion system protein</fullName>
    </recommendedName>
</protein>
<dbReference type="Proteomes" id="UP000248925">
    <property type="component" value="Unassembled WGS sequence"/>
</dbReference>
<dbReference type="Pfam" id="PF00437">
    <property type="entry name" value="T2SSE"/>
    <property type="match status" value="1"/>
</dbReference>
<dbReference type="AlphaFoldDB" id="A0A2W4CNF9"/>
<dbReference type="InterPro" id="IPR014155">
    <property type="entry name" value="VirB11"/>
</dbReference>
<dbReference type="InterPro" id="IPR027417">
    <property type="entry name" value="P-loop_NTPase"/>
</dbReference>
<keyword evidence="7" id="KW-1185">Reference proteome</keyword>
<dbReference type="GO" id="GO:0043684">
    <property type="term" value="C:type IV secretion system complex"/>
    <property type="evidence" value="ECO:0007669"/>
    <property type="project" value="UniProtKB-UniRule"/>
</dbReference>
<evidence type="ECO:0000313" key="6">
    <source>
        <dbReference type="EMBL" id="PZM13961.1"/>
    </source>
</evidence>
<feature type="domain" description="Bacterial type II secretion system protein E" evidence="5">
    <location>
        <begin position="27"/>
        <end position="311"/>
    </location>
</feature>
<comment type="subcellular location">
    <subcellularLocation>
        <location evidence="3">Cytoplasm</location>
    </subcellularLocation>
</comment>
<dbReference type="InterPro" id="IPR001482">
    <property type="entry name" value="T2SS/T4SS_dom"/>
</dbReference>
<evidence type="ECO:0000313" key="7">
    <source>
        <dbReference type="Proteomes" id="UP000248925"/>
    </source>
</evidence>
<dbReference type="GO" id="GO:0005524">
    <property type="term" value="F:ATP binding"/>
    <property type="evidence" value="ECO:0007669"/>
    <property type="project" value="UniProtKB-UniRule"/>
</dbReference>
<evidence type="ECO:0000256" key="4">
    <source>
        <dbReference type="SAM" id="MobiDB-lite"/>
    </source>
</evidence>
<comment type="function">
    <text evidence="3">Part of the Type IV secretion system.</text>
</comment>
<sequence length="367" mass="39726">MTLVSRSSDLIDMAFAPLRSLLAATDVIEICINEPERVFVEYISGNGQPGMVALFLPELTRERIRFMAERVAAASHQFVNEEEPLLSASLPDGSRVQVVLPPAAPDGGAISIRKKVVQALSLSHYVKAGSLLSARVTAGADELTDDEHDLCRYLEDGALDEFLHAAVRQRISMIISGGTGSGKTTLLNAVLQEIPSHERIITIEDTPELTPPHGNHVRLVASRGNQNIARVDTRRLVEASLRLRPDRLLLGEVRGGEALDFLQAINTGHPGSLSTVHANSPRAAYERLAMLVMQSGIGGGASLSKAEIIDHLRVTLPIVIQLGRKNGAPGAVSEIFYDPYVRKRSRSDAAHGKGLPDFPRRSAKEVQ</sequence>
<dbReference type="InterPro" id="IPR050921">
    <property type="entry name" value="T4SS_GSP_E_ATPase"/>
</dbReference>
<feature type="region of interest" description="Disordered" evidence="4">
    <location>
        <begin position="344"/>
        <end position="367"/>
    </location>
</feature>
<evidence type="ECO:0000256" key="3">
    <source>
        <dbReference type="RuleBase" id="RU366071"/>
    </source>
</evidence>
<reference evidence="6 7" key="1">
    <citation type="journal article" date="2018" name="Sci. Rep.">
        <title>Rhizobium tumorigenes sp. nov., a novel plant tumorigenic bacterium isolated from cane gall tumors on thornless blackberry.</title>
        <authorList>
            <person name="Kuzmanovi N."/>
            <person name="Smalla K."/>
            <person name="Gronow S."/>
            <person name="PuBawska J."/>
        </authorList>
    </citation>
    <scope>NUCLEOTIDE SEQUENCE [LARGE SCALE GENOMIC DNA]</scope>
    <source>
        <strain evidence="6 7">CCBAU 85046</strain>
    </source>
</reference>
<evidence type="ECO:0000256" key="2">
    <source>
        <dbReference type="ARBA" id="ARBA00022840"/>
    </source>
</evidence>
<dbReference type="EMBL" id="PCDP01000035">
    <property type="protein sequence ID" value="PZM13961.1"/>
    <property type="molecule type" value="Genomic_DNA"/>
</dbReference>
<evidence type="ECO:0000256" key="1">
    <source>
        <dbReference type="ARBA" id="ARBA00006611"/>
    </source>
</evidence>
<dbReference type="GO" id="GO:0044097">
    <property type="term" value="P:secretion by the type IV secretion system"/>
    <property type="evidence" value="ECO:0007669"/>
    <property type="project" value="InterPro"/>
</dbReference>
<dbReference type="Gene3D" id="3.40.50.300">
    <property type="entry name" value="P-loop containing nucleotide triphosphate hydrolases"/>
    <property type="match status" value="1"/>
</dbReference>
<dbReference type="PANTHER" id="PTHR30486:SF6">
    <property type="entry name" value="TYPE IV PILUS RETRACTATION ATPASE PILT"/>
    <property type="match status" value="1"/>
</dbReference>
<dbReference type="Gene3D" id="3.30.450.90">
    <property type="match status" value="1"/>
</dbReference>
<proteinExistence type="inferred from homology"/>
<accession>A0A2W4CNF9</accession>
<keyword evidence="3" id="KW-0547">Nucleotide-binding</keyword>
<gene>
    <name evidence="6" type="primary">virB11</name>
    <name evidence="6" type="ORF">CPY51_13995</name>
</gene>
<comment type="caution">
    <text evidence="6">The sequence shown here is derived from an EMBL/GenBank/DDBJ whole genome shotgun (WGS) entry which is preliminary data.</text>
</comment>
<dbReference type="GO" id="GO:0005737">
    <property type="term" value="C:cytoplasm"/>
    <property type="evidence" value="ECO:0007669"/>
    <property type="project" value="UniProtKB-SubCell"/>
</dbReference>
<dbReference type="RefSeq" id="WP_111160812.1">
    <property type="nucleotide sequence ID" value="NZ_PCDP01000035.1"/>
</dbReference>
<name>A0A2W4CNF9_9HYPH</name>
<dbReference type="SUPFAM" id="SSF52540">
    <property type="entry name" value="P-loop containing nucleoside triphosphate hydrolases"/>
    <property type="match status" value="1"/>
</dbReference>
<organism evidence="6 7">
    <name type="scientific">Rhizobium tubonense</name>
    <dbReference type="NCBI Taxonomy" id="484088"/>
    <lineage>
        <taxon>Bacteria</taxon>
        <taxon>Pseudomonadati</taxon>
        <taxon>Pseudomonadota</taxon>
        <taxon>Alphaproteobacteria</taxon>
        <taxon>Hyphomicrobiales</taxon>
        <taxon>Rhizobiaceae</taxon>
        <taxon>Rhizobium/Agrobacterium group</taxon>
        <taxon>Rhizobium</taxon>
    </lineage>
</organism>
<dbReference type="OrthoDB" id="9810761at2"/>
<feature type="compositionally biased region" description="Basic and acidic residues" evidence="4">
    <location>
        <begin position="358"/>
        <end position="367"/>
    </location>
</feature>
<keyword evidence="3" id="KW-0963">Cytoplasm</keyword>
<keyword evidence="2 3" id="KW-0067">ATP-binding</keyword>
<comment type="similarity">
    <text evidence="1 3">Belongs to the GSP E family.</text>
</comment>